<keyword evidence="6" id="KW-1185">Reference proteome</keyword>
<accession>A0A1L7WWF1</accession>
<dbReference type="PROSITE" id="PS50048">
    <property type="entry name" value="ZN2_CY6_FUNGAL_2"/>
    <property type="match status" value="1"/>
</dbReference>
<reference evidence="5 6" key="1">
    <citation type="submission" date="2016-03" db="EMBL/GenBank/DDBJ databases">
        <authorList>
            <person name="Ploux O."/>
        </authorList>
    </citation>
    <scope>NUCLEOTIDE SEQUENCE [LARGE SCALE GENOMIC DNA]</scope>
    <source>
        <strain evidence="5 6">UAMH 11012</strain>
    </source>
</reference>
<feature type="domain" description="Zn(2)-C6 fungal-type" evidence="4">
    <location>
        <begin position="16"/>
        <end position="46"/>
    </location>
</feature>
<dbReference type="GO" id="GO:0000981">
    <property type="term" value="F:DNA-binding transcription factor activity, RNA polymerase II-specific"/>
    <property type="evidence" value="ECO:0007669"/>
    <property type="project" value="InterPro"/>
</dbReference>
<gene>
    <name evidence="5" type="ORF">PAC_06975</name>
</gene>
<proteinExistence type="predicted"/>
<protein>
    <submittedName>
        <fullName evidence="5">Related to C6 finger domain protein</fullName>
    </submittedName>
</protein>
<evidence type="ECO:0000256" key="2">
    <source>
        <dbReference type="ARBA" id="ARBA00023242"/>
    </source>
</evidence>
<dbReference type="CDD" id="cd00067">
    <property type="entry name" value="GAL4"/>
    <property type="match status" value="1"/>
</dbReference>
<dbReference type="PANTHER" id="PTHR37534:SF15">
    <property type="entry name" value="ZN(II)2CYS6 TRANSCRIPTION FACTOR (EUROFUNG)"/>
    <property type="match status" value="1"/>
</dbReference>
<dbReference type="AlphaFoldDB" id="A0A1L7WWF1"/>
<dbReference type="SMART" id="SM00066">
    <property type="entry name" value="GAL4"/>
    <property type="match status" value="1"/>
</dbReference>
<dbReference type="SUPFAM" id="SSF57701">
    <property type="entry name" value="Zn2/Cys6 DNA-binding domain"/>
    <property type="match status" value="1"/>
</dbReference>
<dbReference type="EMBL" id="FJOG01000009">
    <property type="protein sequence ID" value="CZR57086.1"/>
    <property type="molecule type" value="Genomic_DNA"/>
</dbReference>
<evidence type="ECO:0000313" key="6">
    <source>
        <dbReference type="Proteomes" id="UP000184330"/>
    </source>
</evidence>
<keyword evidence="2" id="KW-0539">Nucleus</keyword>
<organism evidence="5 6">
    <name type="scientific">Phialocephala subalpina</name>
    <dbReference type="NCBI Taxonomy" id="576137"/>
    <lineage>
        <taxon>Eukaryota</taxon>
        <taxon>Fungi</taxon>
        <taxon>Dikarya</taxon>
        <taxon>Ascomycota</taxon>
        <taxon>Pezizomycotina</taxon>
        <taxon>Leotiomycetes</taxon>
        <taxon>Helotiales</taxon>
        <taxon>Mollisiaceae</taxon>
        <taxon>Phialocephala</taxon>
        <taxon>Phialocephala fortinii species complex</taxon>
    </lineage>
</organism>
<evidence type="ECO:0000256" key="1">
    <source>
        <dbReference type="ARBA" id="ARBA00004123"/>
    </source>
</evidence>
<dbReference type="STRING" id="576137.A0A1L7WWF1"/>
<dbReference type="PANTHER" id="PTHR37534">
    <property type="entry name" value="TRANSCRIPTIONAL ACTIVATOR PROTEIN UGA3"/>
    <property type="match status" value="1"/>
</dbReference>
<evidence type="ECO:0000256" key="3">
    <source>
        <dbReference type="SAM" id="MobiDB-lite"/>
    </source>
</evidence>
<dbReference type="InterPro" id="IPR001138">
    <property type="entry name" value="Zn2Cys6_DnaBD"/>
</dbReference>
<dbReference type="Pfam" id="PF11951">
    <property type="entry name" value="Fungal_trans_2"/>
    <property type="match status" value="1"/>
</dbReference>
<dbReference type="GO" id="GO:0008270">
    <property type="term" value="F:zinc ion binding"/>
    <property type="evidence" value="ECO:0007669"/>
    <property type="project" value="InterPro"/>
</dbReference>
<evidence type="ECO:0000259" key="4">
    <source>
        <dbReference type="PROSITE" id="PS50048"/>
    </source>
</evidence>
<dbReference type="InterPro" id="IPR021858">
    <property type="entry name" value="Fun_TF"/>
</dbReference>
<dbReference type="GO" id="GO:0000976">
    <property type="term" value="F:transcription cis-regulatory region binding"/>
    <property type="evidence" value="ECO:0007669"/>
    <property type="project" value="TreeGrafter"/>
</dbReference>
<dbReference type="PROSITE" id="PS00463">
    <property type="entry name" value="ZN2_CY6_FUNGAL_1"/>
    <property type="match status" value="1"/>
</dbReference>
<dbReference type="Proteomes" id="UP000184330">
    <property type="component" value="Unassembled WGS sequence"/>
</dbReference>
<sequence>MTKDSSIRKHQRSHSGCDRCKRRRQKCDESRPICGRCSKVGVACEYSINLRWGGRTFDRSRFGDCLKGGARRVSGDKHEFVYTGSFSPQEVSGPIPTTIQAFPSLSMSEERLLFHFTSEASRVTCCSPHVQAELCSLIVPMAVESPALMNATLSWAALHSISSRGRIPGRTMAESNQIIANFKTKSIENLRKELQAPNPCSIDALLATVRTLCQCEIHSGSDQLSTWRVHIRGAKALMNMIEHSRTSSSAPPRLLSRWYASLDSLSLLAPSDDSNGDSNRDESIESSEDPGVYLDDYNGYSTDLSRLLGRIGKAKAARRREITVSEQQFCSEADFLEEAIFHIMERDNSAPPSFYPGVLEKLSPQAVQDYAWCNQAYQQTALLHIRRRLRRLPSHSQQIQDSVKIIIECVRSIAPSYGLSPTIVLTTPLFTAGCEALGEDRVAIKQLLTQLYESLKIRNIKLALEVLENYWENSGVDEDVEIVLRRQNWDFIPY</sequence>
<dbReference type="Pfam" id="PF00172">
    <property type="entry name" value="Zn_clus"/>
    <property type="match status" value="1"/>
</dbReference>
<evidence type="ECO:0000313" key="5">
    <source>
        <dbReference type="EMBL" id="CZR57086.1"/>
    </source>
</evidence>
<dbReference type="GO" id="GO:0005634">
    <property type="term" value="C:nucleus"/>
    <property type="evidence" value="ECO:0007669"/>
    <property type="project" value="UniProtKB-SubCell"/>
</dbReference>
<comment type="subcellular location">
    <subcellularLocation>
        <location evidence="1">Nucleus</location>
    </subcellularLocation>
</comment>
<feature type="region of interest" description="Disordered" evidence="3">
    <location>
        <begin position="270"/>
        <end position="293"/>
    </location>
</feature>
<dbReference type="InterPro" id="IPR036864">
    <property type="entry name" value="Zn2-C6_fun-type_DNA-bd_sf"/>
</dbReference>
<name>A0A1L7WWF1_9HELO</name>
<dbReference type="OrthoDB" id="288726at2759"/>
<dbReference type="Gene3D" id="4.10.240.10">
    <property type="entry name" value="Zn(2)-C6 fungal-type DNA-binding domain"/>
    <property type="match status" value="1"/>
</dbReference>
<dbReference type="GO" id="GO:0045944">
    <property type="term" value="P:positive regulation of transcription by RNA polymerase II"/>
    <property type="evidence" value="ECO:0007669"/>
    <property type="project" value="TreeGrafter"/>
</dbReference>